<gene>
    <name evidence="1" type="ORF">DESAM_22827</name>
</gene>
<dbReference type="SUPFAM" id="SSF53474">
    <property type="entry name" value="alpha/beta-Hydrolases"/>
    <property type="match status" value="1"/>
</dbReference>
<dbReference type="OrthoDB" id="9799552at2"/>
<protein>
    <submittedName>
        <fullName evidence="1">Uncharacterized protein</fullName>
    </submittedName>
</protein>
<name>L0REA8_9BACT</name>
<dbReference type="Proteomes" id="UP000010808">
    <property type="component" value="Chromosome"/>
</dbReference>
<dbReference type="EMBL" id="FO203522">
    <property type="protein sequence ID" value="CCO25094.1"/>
    <property type="molecule type" value="Genomic_DNA"/>
</dbReference>
<dbReference type="PATRIC" id="fig|1121451.3.peg.3037"/>
<keyword evidence="2" id="KW-1185">Reference proteome</keyword>
<dbReference type="KEGG" id="dhy:DESAM_22827"/>
<accession>L0REA8</accession>
<reference evidence="1 2" key="1">
    <citation type="submission" date="2012-10" db="EMBL/GenBank/DDBJ databases">
        <authorList>
            <person name="Genoscope - CEA"/>
        </authorList>
    </citation>
    <scope>NUCLEOTIDE SEQUENCE [LARGE SCALE GENOMIC DNA]</scope>
    <source>
        <strain evidence="2">AM13 / DSM 14728</strain>
    </source>
</reference>
<evidence type="ECO:0000313" key="1">
    <source>
        <dbReference type="EMBL" id="CCO25094.1"/>
    </source>
</evidence>
<sequence>MKVVFVSGWASSAQQYPELSSSALFMVPFTGFKPEDLSGQINGGGDLLIGWSTGAHMLLKDCRHLFPLYRHVLLIAPFLSFTDSFPERLVRRMIAGMDKDPSVVVASFHKNCGENLDIEYDEKQTPALIDGLEYLITSGIAYEENISAPNLTLIHGSLDKIVRKPAFDLVVDSCKNARIKFTEYGHKLPESELMDIIKGL</sequence>
<dbReference type="HOGENOM" id="CLU_118030_0_0_7"/>
<dbReference type="STRING" id="1121451.DESAM_22827"/>
<dbReference type="eggNOG" id="COG2267">
    <property type="taxonomic scope" value="Bacteria"/>
</dbReference>
<dbReference type="InterPro" id="IPR029058">
    <property type="entry name" value="AB_hydrolase_fold"/>
</dbReference>
<evidence type="ECO:0000313" key="2">
    <source>
        <dbReference type="Proteomes" id="UP000010808"/>
    </source>
</evidence>
<dbReference type="Gene3D" id="3.40.50.1820">
    <property type="entry name" value="alpha/beta hydrolase"/>
    <property type="match status" value="1"/>
</dbReference>
<proteinExistence type="predicted"/>
<dbReference type="AlphaFoldDB" id="L0REA8"/>
<dbReference type="RefSeq" id="WP_015337692.1">
    <property type="nucleotide sequence ID" value="NC_020055.1"/>
</dbReference>
<organism evidence="1 2">
    <name type="scientific">Maridesulfovibrio hydrothermalis AM13 = DSM 14728</name>
    <dbReference type="NCBI Taxonomy" id="1121451"/>
    <lineage>
        <taxon>Bacteria</taxon>
        <taxon>Pseudomonadati</taxon>
        <taxon>Thermodesulfobacteriota</taxon>
        <taxon>Desulfovibrionia</taxon>
        <taxon>Desulfovibrionales</taxon>
        <taxon>Desulfovibrionaceae</taxon>
        <taxon>Maridesulfovibrio</taxon>
    </lineage>
</organism>